<feature type="repeat" description="PPR" evidence="3">
    <location>
        <begin position="365"/>
        <end position="399"/>
    </location>
</feature>
<evidence type="ECO:0000256" key="2">
    <source>
        <dbReference type="ARBA" id="ARBA00022737"/>
    </source>
</evidence>
<reference evidence="4 5" key="1">
    <citation type="submission" date="2018-06" db="EMBL/GenBank/DDBJ databases">
        <title>The Genome of Cuscuta australis (Dodder) Provides Insight into the Evolution of Plant Parasitism.</title>
        <authorList>
            <person name="Liu H."/>
        </authorList>
    </citation>
    <scope>NUCLEOTIDE SEQUENCE [LARGE SCALE GENOMIC DNA]</scope>
    <source>
        <strain evidence="5">cv. Yunnan</strain>
        <tissue evidence="4">Vines</tissue>
    </source>
</reference>
<feature type="repeat" description="PPR" evidence="3">
    <location>
        <begin position="645"/>
        <end position="679"/>
    </location>
</feature>
<name>A0A328DIY1_9ASTE</name>
<feature type="repeat" description="PPR" evidence="3">
    <location>
        <begin position="225"/>
        <end position="259"/>
    </location>
</feature>
<evidence type="ECO:0000256" key="3">
    <source>
        <dbReference type="PROSITE-ProRule" id="PRU00708"/>
    </source>
</evidence>
<proteinExistence type="inferred from homology"/>
<comment type="caution">
    <text evidence="4">The sequence shown here is derived from an EMBL/GenBank/DDBJ whole genome shotgun (WGS) entry which is preliminary data.</text>
</comment>
<feature type="repeat" description="PPR" evidence="3">
    <location>
        <begin position="330"/>
        <end position="364"/>
    </location>
</feature>
<accession>A0A328DIY1</accession>
<organism evidence="4 5">
    <name type="scientific">Cuscuta australis</name>
    <dbReference type="NCBI Taxonomy" id="267555"/>
    <lineage>
        <taxon>Eukaryota</taxon>
        <taxon>Viridiplantae</taxon>
        <taxon>Streptophyta</taxon>
        <taxon>Embryophyta</taxon>
        <taxon>Tracheophyta</taxon>
        <taxon>Spermatophyta</taxon>
        <taxon>Magnoliopsida</taxon>
        <taxon>eudicotyledons</taxon>
        <taxon>Gunneridae</taxon>
        <taxon>Pentapetalae</taxon>
        <taxon>asterids</taxon>
        <taxon>lamiids</taxon>
        <taxon>Solanales</taxon>
        <taxon>Convolvulaceae</taxon>
        <taxon>Cuscuteae</taxon>
        <taxon>Cuscuta</taxon>
        <taxon>Cuscuta subgen. Grammica</taxon>
        <taxon>Cuscuta sect. Cleistogrammica</taxon>
    </lineage>
</organism>
<protein>
    <recommendedName>
        <fullName evidence="6">Pentacotripeptide-repeat region of PRORP domain-containing protein</fullName>
    </recommendedName>
</protein>
<dbReference type="NCBIfam" id="TIGR00756">
    <property type="entry name" value="PPR"/>
    <property type="match status" value="7"/>
</dbReference>
<dbReference type="EMBL" id="NQVE01000135">
    <property type="protein sequence ID" value="RAL45180.1"/>
    <property type="molecule type" value="Genomic_DNA"/>
</dbReference>
<dbReference type="Pfam" id="PF13041">
    <property type="entry name" value="PPR_2"/>
    <property type="match status" value="2"/>
</dbReference>
<keyword evidence="2" id="KW-0677">Repeat</keyword>
<feature type="repeat" description="PPR" evidence="3">
    <location>
        <begin position="295"/>
        <end position="329"/>
    </location>
</feature>
<dbReference type="InterPro" id="IPR002885">
    <property type="entry name" value="PPR_rpt"/>
</dbReference>
<dbReference type="SUPFAM" id="SSF48452">
    <property type="entry name" value="TPR-like"/>
    <property type="match status" value="1"/>
</dbReference>
<dbReference type="PANTHER" id="PTHR47938:SF7">
    <property type="entry name" value="PENTACOTRIPEPTIDE-REPEAT REGION OF PRORP DOMAIN-CONTAINING PROTEIN"/>
    <property type="match status" value="1"/>
</dbReference>
<sequence>MPPKPSPAAAAAKHHKPYFFYGHRKPTQNRPTVRGGLFSNRLTINPAAKTQPAPYDDSLDFDLQNWDPDSNSRPARDPSREFFSEAKNLSPIARYIVDSFRKHGRWDTQVVGDLNRLRRVTPKLVAEVLKIQNIDPKLSTKFFYWAGKQKGYRHDFACYNALAYSLNRTNQFRAADQVPELMQMQGKPPTEKQFEILIRMHCDANRGLRVYHVYEKMMKFNIKPRVFLYNRIMDALVKTNHLDLALSVYDDFKKSGLLEESVTFMVLIKGLCKSGRVDDAIELLGRMRKNLCKPDVFAYTAMVKVLVSEGNLDGCSRVWEEMVKDRIEPDVMAYGTFITALCKGNRLEKGYELFEEMKEKRHLIDRDIYRSLIEAFVINGKVGSACDLLKDLITSGYRADLAIYNCLIEGLCKHQRVDRAYKLFKVTVQEDLQPDFITVNPILLSYAETKRMEDFTGLLDQLQKLGICVRDDISKFFSVMVKSSNRIMRAWEIFNELKLRYHCGVQCYNILMEALHSIRKAKKALELFQELNDKKLQCDSSTYSIAIQCFVEIDGVEEACKWYNRTREMSLVPSTMAYYSLVKKLCNVGEIDAAMMLIRDCLGNVTSGPMEFKYTLMIIHVSKSNDAEKVVEVIDEMIEQNCPPNDIIYCAVICGMCMHGTIEEARKVFSVMKGRGLLSEREVVVYDELLIEQTKKKTADLVLCGLKFFALEKRLKDKGCKILLD</sequence>
<feature type="repeat" description="PPR" evidence="3">
    <location>
        <begin position="400"/>
        <end position="434"/>
    </location>
</feature>
<dbReference type="Pfam" id="PF01535">
    <property type="entry name" value="PPR"/>
    <property type="match status" value="1"/>
</dbReference>
<dbReference type="InterPro" id="IPR011990">
    <property type="entry name" value="TPR-like_helical_dom_sf"/>
</dbReference>
<evidence type="ECO:0000256" key="1">
    <source>
        <dbReference type="ARBA" id="ARBA00007626"/>
    </source>
</evidence>
<evidence type="ECO:0008006" key="6">
    <source>
        <dbReference type="Google" id="ProtNLM"/>
    </source>
</evidence>
<dbReference type="GO" id="GO:0003729">
    <property type="term" value="F:mRNA binding"/>
    <property type="evidence" value="ECO:0007669"/>
    <property type="project" value="TreeGrafter"/>
</dbReference>
<feature type="repeat" description="PPR" evidence="3">
    <location>
        <begin position="539"/>
        <end position="573"/>
    </location>
</feature>
<keyword evidence="5" id="KW-1185">Reference proteome</keyword>
<dbReference type="Gene3D" id="1.25.40.10">
    <property type="entry name" value="Tetratricopeptide repeat domain"/>
    <property type="match status" value="5"/>
</dbReference>
<feature type="repeat" description="PPR" evidence="3">
    <location>
        <begin position="260"/>
        <end position="294"/>
    </location>
</feature>
<comment type="similarity">
    <text evidence="1">Belongs to the PPR family. P subfamily.</text>
</comment>
<dbReference type="PROSITE" id="PS51375">
    <property type="entry name" value="PPR"/>
    <property type="match status" value="8"/>
</dbReference>
<evidence type="ECO:0000313" key="4">
    <source>
        <dbReference type="EMBL" id="RAL45180.1"/>
    </source>
</evidence>
<dbReference type="AlphaFoldDB" id="A0A328DIY1"/>
<dbReference type="PANTHER" id="PTHR47938">
    <property type="entry name" value="RESPIRATORY COMPLEX I CHAPERONE (CIA84), PUTATIVE (AFU_ORTHOLOGUE AFUA_2G06020)-RELATED"/>
    <property type="match status" value="1"/>
</dbReference>
<gene>
    <name evidence="4" type="ORF">DM860_014590</name>
</gene>
<dbReference type="Pfam" id="PF12854">
    <property type="entry name" value="PPR_1"/>
    <property type="match status" value="3"/>
</dbReference>
<evidence type="ECO:0000313" key="5">
    <source>
        <dbReference type="Proteomes" id="UP000249390"/>
    </source>
</evidence>
<dbReference type="Proteomes" id="UP000249390">
    <property type="component" value="Unassembled WGS sequence"/>
</dbReference>